<dbReference type="RefSeq" id="WP_167702518.1">
    <property type="nucleotide sequence ID" value="NZ_CABKUE010000004.1"/>
</dbReference>
<dbReference type="EMBL" id="CYZU01000056">
    <property type="protein sequence ID" value="CUP09297.1"/>
    <property type="molecule type" value="Genomic_DNA"/>
</dbReference>
<dbReference type="STRING" id="39482.ERS852491_04249"/>
<protein>
    <submittedName>
        <fullName evidence="1">Uncharacterized protein</fullName>
    </submittedName>
</protein>
<evidence type="ECO:0000313" key="2">
    <source>
        <dbReference type="Proteomes" id="UP000095544"/>
    </source>
</evidence>
<accession>A0A174KGJ0</accession>
<dbReference type="Proteomes" id="UP000095544">
    <property type="component" value="Unassembled WGS sequence"/>
</dbReference>
<reference evidence="1 2" key="1">
    <citation type="submission" date="2015-09" db="EMBL/GenBank/DDBJ databases">
        <authorList>
            <consortium name="Pathogen Informatics"/>
        </authorList>
    </citation>
    <scope>NUCLEOTIDE SEQUENCE [LARGE SCALE GENOMIC DNA]</scope>
    <source>
        <strain evidence="1 2">2789STDY5834876</strain>
    </source>
</reference>
<evidence type="ECO:0000313" key="1">
    <source>
        <dbReference type="EMBL" id="CUP09297.1"/>
    </source>
</evidence>
<name>A0A174KGJ0_9FIRM</name>
<organism evidence="1 2">
    <name type="scientific">Faecalicatena contorta</name>
    <dbReference type="NCBI Taxonomy" id="39482"/>
    <lineage>
        <taxon>Bacteria</taxon>
        <taxon>Bacillati</taxon>
        <taxon>Bacillota</taxon>
        <taxon>Clostridia</taxon>
        <taxon>Lachnospirales</taxon>
        <taxon>Lachnospiraceae</taxon>
        <taxon>Faecalicatena</taxon>
    </lineage>
</organism>
<sequence length="58" mass="7115">MMHVFYCIKCKRYHYTNNQSHANCCGEQMYYVDVDFTEFVRMNREERASFLQLYSLAE</sequence>
<proteinExistence type="predicted"/>
<gene>
    <name evidence="1" type="ORF">ERS852491_04249</name>
</gene>
<dbReference type="AlphaFoldDB" id="A0A174KGJ0"/>